<feature type="binding site" evidence="8">
    <location>
        <position position="100"/>
    </location>
    <ligand>
        <name>a divalent metal cation</name>
        <dbReference type="ChEBI" id="CHEBI:60240"/>
        <label>2</label>
        <note>catalytic</note>
    </ligand>
</feature>
<feature type="binding site" evidence="8">
    <location>
        <position position="160"/>
    </location>
    <ligand>
        <name>a divalent metal cation</name>
        <dbReference type="ChEBI" id="CHEBI:60240"/>
        <label>2</label>
        <note>catalytic</note>
    </ligand>
</feature>
<dbReference type="InterPro" id="IPR028595">
    <property type="entry name" value="MetAP_archaeal"/>
</dbReference>
<comment type="cofactor">
    <cofactor evidence="2">
        <name>Mn(2+)</name>
        <dbReference type="ChEBI" id="CHEBI:29035"/>
    </cofactor>
</comment>
<evidence type="ECO:0000313" key="11">
    <source>
        <dbReference type="EMBL" id="HFQ78797.1"/>
    </source>
</evidence>
<evidence type="ECO:0000256" key="3">
    <source>
        <dbReference type="ARBA" id="ARBA00001954"/>
    </source>
</evidence>
<dbReference type="GO" id="GO:0046872">
    <property type="term" value="F:metal ion binding"/>
    <property type="evidence" value="ECO:0007669"/>
    <property type="project" value="UniProtKB-UniRule"/>
</dbReference>
<organism evidence="12">
    <name type="scientific">Ignisphaera aggregans</name>
    <dbReference type="NCBI Taxonomy" id="334771"/>
    <lineage>
        <taxon>Archaea</taxon>
        <taxon>Thermoproteota</taxon>
        <taxon>Thermoprotei</taxon>
        <taxon>Desulfurococcales</taxon>
        <taxon>Desulfurococcaceae</taxon>
        <taxon>Ignisphaera</taxon>
    </lineage>
</organism>
<dbReference type="SUPFAM" id="SSF55920">
    <property type="entry name" value="Creatinase/aminopeptidase"/>
    <property type="match status" value="1"/>
</dbReference>
<dbReference type="EC" id="3.4.11.18" evidence="8 9"/>
<dbReference type="NCBIfam" id="TIGR00501">
    <property type="entry name" value="met_pdase_II"/>
    <property type="match status" value="1"/>
</dbReference>
<dbReference type="Pfam" id="PF00557">
    <property type="entry name" value="Peptidase_M24"/>
    <property type="match status" value="1"/>
</dbReference>
<accession>A0A7J3MWW7</accession>
<dbReference type="HAMAP" id="MF_01975">
    <property type="entry name" value="MetAP_2_arc"/>
    <property type="match status" value="1"/>
</dbReference>
<feature type="binding site" evidence="8">
    <location>
        <position position="100"/>
    </location>
    <ligand>
        <name>a divalent metal cation</name>
        <dbReference type="ChEBI" id="CHEBI:60240"/>
        <label>1</label>
    </ligand>
</feature>
<evidence type="ECO:0000313" key="12">
    <source>
        <dbReference type="EMBL" id="HGT97989.1"/>
    </source>
</evidence>
<comment type="catalytic activity">
    <reaction evidence="1 8 9">
        <text>Release of N-terminal amino acids, preferentially methionine, from peptides and arylamides.</text>
        <dbReference type="EC" id="3.4.11.18"/>
    </reaction>
</comment>
<evidence type="ECO:0000256" key="5">
    <source>
        <dbReference type="ARBA" id="ARBA00022670"/>
    </source>
</evidence>
<dbReference type="Gene3D" id="3.90.230.10">
    <property type="entry name" value="Creatinase/methionine aminopeptidase superfamily"/>
    <property type="match status" value="1"/>
</dbReference>
<comment type="caution">
    <text evidence="12">The sequence shown here is derived from an EMBL/GenBank/DDBJ whole genome shotgun (WGS) entry which is preliminary data.</text>
</comment>
<comment type="cofactor">
    <cofactor evidence="3">
        <name>Fe(2+)</name>
        <dbReference type="ChEBI" id="CHEBI:29033"/>
    </cofactor>
</comment>
<evidence type="ECO:0000256" key="1">
    <source>
        <dbReference type="ARBA" id="ARBA00000294"/>
    </source>
</evidence>
<gene>
    <name evidence="8" type="primary">map</name>
    <name evidence="11" type="ORF">ENT99_03730</name>
    <name evidence="12" type="ORF">ENU64_00975</name>
</gene>
<keyword evidence="6 8" id="KW-0479">Metal-binding</keyword>
<dbReference type="EMBL" id="DTDH01000025">
    <property type="protein sequence ID" value="HGT97989.1"/>
    <property type="molecule type" value="Genomic_DNA"/>
</dbReference>
<dbReference type="GO" id="GO:0006508">
    <property type="term" value="P:proteolysis"/>
    <property type="evidence" value="ECO:0007669"/>
    <property type="project" value="UniProtKB-KW"/>
</dbReference>
<dbReference type="InterPro" id="IPR036005">
    <property type="entry name" value="Creatinase/aminopeptidase-like"/>
</dbReference>
<name>A0A7J3MWW7_9CREN</name>
<comment type="similarity">
    <text evidence="8">Belongs to the peptidase M24A family. Methionine aminopeptidase archaeal type 2 subfamily.</text>
</comment>
<comment type="subunit">
    <text evidence="8">Monomer.</text>
</comment>
<dbReference type="PRINTS" id="PR00599">
    <property type="entry name" value="MAPEPTIDASE"/>
</dbReference>
<feature type="binding site" evidence="8">
    <location>
        <position position="290"/>
    </location>
    <ligand>
        <name>a divalent metal cation</name>
        <dbReference type="ChEBI" id="CHEBI:60240"/>
        <label>2</label>
        <note>catalytic</note>
    </ligand>
</feature>
<dbReference type="InterPro" id="IPR036388">
    <property type="entry name" value="WH-like_DNA-bd_sf"/>
</dbReference>
<dbReference type="PANTHER" id="PTHR45777:SF2">
    <property type="entry name" value="METHIONINE AMINOPEPTIDASE 2"/>
    <property type="match status" value="1"/>
</dbReference>
<feature type="domain" description="Peptidase M24" evidence="10">
    <location>
        <begin position="13"/>
        <end position="212"/>
    </location>
</feature>
<reference evidence="12" key="1">
    <citation type="journal article" date="2020" name="mSystems">
        <title>Genome- and Community-Level Interaction Insights into Carbon Utilization and Element Cycling Functions of Hydrothermarchaeota in Hydrothermal Sediment.</title>
        <authorList>
            <person name="Zhou Z."/>
            <person name="Liu Y."/>
            <person name="Xu W."/>
            <person name="Pan J."/>
            <person name="Luo Z.H."/>
            <person name="Li M."/>
        </authorList>
    </citation>
    <scope>NUCLEOTIDE SEQUENCE [LARGE SCALE GENOMIC DNA]</scope>
    <source>
        <strain evidence="11">SpSt-629</strain>
        <strain evidence="12">SpSt-688</strain>
    </source>
</reference>
<feature type="binding site" evidence="8">
    <location>
        <position position="194"/>
    </location>
    <ligand>
        <name>a divalent metal cation</name>
        <dbReference type="ChEBI" id="CHEBI:60240"/>
        <label>2</label>
        <note>catalytic</note>
    </ligand>
</feature>
<feature type="binding site" evidence="8">
    <location>
        <position position="290"/>
    </location>
    <ligand>
        <name>a divalent metal cation</name>
        <dbReference type="ChEBI" id="CHEBI:60240"/>
        <label>1</label>
    </ligand>
</feature>
<dbReference type="InterPro" id="IPR050247">
    <property type="entry name" value="Met_Aminopeptidase_Type2"/>
</dbReference>
<keyword evidence="4 8" id="KW-0031">Aminopeptidase</keyword>
<comment type="cofactor">
    <cofactor evidence="8">
        <name>Co(2+)</name>
        <dbReference type="ChEBI" id="CHEBI:48828"/>
    </cofactor>
    <cofactor evidence="8">
        <name>Zn(2+)</name>
        <dbReference type="ChEBI" id="CHEBI:29105"/>
    </cofactor>
    <cofactor evidence="8">
        <name>Mn(2+)</name>
        <dbReference type="ChEBI" id="CHEBI:29035"/>
    </cofactor>
    <cofactor evidence="8">
        <name>Fe(2+)</name>
        <dbReference type="ChEBI" id="CHEBI:29033"/>
    </cofactor>
    <text evidence="8">Binds 2 divalent metal cations per subunit. Has a high-affinity and a low affinity metal-binding site. The true nature of the physiological cofactor is under debate. The enzyme is active with cobalt, zinc, manganese or divalent iron ions. Most likely, methionine aminopeptidases function as mononuclear Fe(2+)-metalloproteases under physiological conditions, and the catalytically relevant metal-binding site has been assigned to the histidine-containing high-affinity site.</text>
</comment>
<evidence type="ECO:0000256" key="2">
    <source>
        <dbReference type="ARBA" id="ARBA00001936"/>
    </source>
</evidence>
<protein>
    <recommendedName>
        <fullName evidence="8 9">Methionine aminopeptidase</fullName>
        <shortName evidence="8">MAP</shortName>
        <shortName evidence="8">MetAP</shortName>
        <ecNumber evidence="8 9">3.4.11.18</ecNumber>
    </recommendedName>
    <alternativeName>
        <fullName evidence="8">Peptidase M</fullName>
    </alternativeName>
</protein>
<keyword evidence="5 8" id="KW-0645">Protease</keyword>
<evidence type="ECO:0000256" key="8">
    <source>
        <dbReference type="HAMAP-Rule" id="MF_01975"/>
    </source>
</evidence>
<dbReference type="InterPro" id="IPR036390">
    <property type="entry name" value="WH_DNA-bd_sf"/>
</dbReference>
<dbReference type="Gene3D" id="1.10.10.10">
    <property type="entry name" value="Winged helix-like DNA-binding domain superfamily/Winged helix DNA-binding domain"/>
    <property type="match status" value="1"/>
</dbReference>
<dbReference type="InterPro" id="IPR002468">
    <property type="entry name" value="Pept_M24A_MAP2"/>
</dbReference>
<proteinExistence type="inferred from homology"/>
<feature type="binding site" evidence="8">
    <location>
        <position position="69"/>
    </location>
    <ligand>
        <name>substrate</name>
    </ligand>
</feature>
<evidence type="ECO:0000256" key="7">
    <source>
        <dbReference type="ARBA" id="ARBA00022801"/>
    </source>
</evidence>
<dbReference type="PANTHER" id="PTHR45777">
    <property type="entry name" value="METHIONINE AMINOPEPTIDASE 2"/>
    <property type="match status" value="1"/>
</dbReference>
<dbReference type="SUPFAM" id="SSF46785">
    <property type="entry name" value="Winged helix' DNA-binding domain"/>
    <property type="match status" value="1"/>
</dbReference>
<comment type="function">
    <text evidence="8 9">Removes the N-terminal methionine from nascent proteins. The N-terminal methionine is often cleaved when the second residue in the primary sequence is small and uncharged (Met-Ala-, Cys, Gly, Pro, Ser, Thr, or Val).</text>
</comment>
<evidence type="ECO:0000256" key="4">
    <source>
        <dbReference type="ARBA" id="ARBA00022438"/>
    </source>
</evidence>
<dbReference type="EMBL" id="DTAU01000068">
    <property type="protein sequence ID" value="HFQ78797.1"/>
    <property type="molecule type" value="Genomic_DNA"/>
</dbReference>
<feature type="binding site" evidence="8">
    <location>
        <position position="89"/>
    </location>
    <ligand>
        <name>a divalent metal cation</name>
        <dbReference type="ChEBI" id="CHEBI:60240"/>
        <label>1</label>
    </ligand>
</feature>
<dbReference type="AlphaFoldDB" id="A0A7J3MWW7"/>
<keyword evidence="7 8" id="KW-0378">Hydrolase</keyword>
<dbReference type="GO" id="GO:0005737">
    <property type="term" value="C:cytoplasm"/>
    <property type="evidence" value="ECO:0007669"/>
    <property type="project" value="TreeGrafter"/>
</dbReference>
<sequence length="308" mass="34581">MVKDLENAELELYIRAGKIACTVRKDAEKYVRPGLKLIDIANFIEQRIMELGGQPAFPVNISIDSIAAHYTPIPNDATSINYGSAVKIDIGVHIDGYIADTATTISLSDMHRPLVEATQQALEKALAAVAIGKRFSDIGVIIEKTIKNYGFKPIYNLSGHRIDRYDIHAGETIPNFNDQLNLGKFRPGNTYAIEPFATNGAGFVEDKKSVTIYALVYNPKKISKLSNESHKFYSYIYSLRRTLPFAIRWYTDIFSETLIEKILQELALKGLLTRYPVLVERNYGIVTQFEHTLVIDKQGNVIVTTDQC</sequence>
<evidence type="ECO:0000259" key="10">
    <source>
        <dbReference type="Pfam" id="PF00557"/>
    </source>
</evidence>
<dbReference type="InterPro" id="IPR000994">
    <property type="entry name" value="Pept_M24"/>
</dbReference>
<dbReference type="InterPro" id="IPR001714">
    <property type="entry name" value="Pept_M24_MAP"/>
</dbReference>
<evidence type="ECO:0000256" key="9">
    <source>
        <dbReference type="RuleBase" id="RU003653"/>
    </source>
</evidence>
<feature type="binding site" evidence="8">
    <location>
        <position position="168"/>
    </location>
    <ligand>
        <name>substrate</name>
    </ligand>
</feature>
<dbReference type="GO" id="GO:0070006">
    <property type="term" value="F:metalloaminopeptidase activity"/>
    <property type="evidence" value="ECO:0007669"/>
    <property type="project" value="UniProtKB-UniRule"/>
</dbReference>
<evidence type="ECO:0000256" key="6">
    <source>
        <dbReference type="ARBA" id="ARBA00022723"/>
    </source>
</evidence>
<dbReference type="GO" id="GO:0004239">
    <property type="term" value="F:initiator methionyl aminopeptidase activity"/>
    <property type="evidence" value="ECO:0007669"/>
    <property type="project" value="UniProtKB-UniRule"/>
</dbReference>